<name>A0A7C8NFV8_ORBOL</name>
<gene>
    <name evidence="2" type="ORF">TWF102_000835</name>
</gene>
<evidence type="ECO:0000313" key="3">
    <source>
        <dbReference type="Proteomes" id="UP000475325"/>
    </source>
</evidence>
<dbReference type="AlphaFoldDB" id="A0A7C8NFV8"/>
<protein>
    <submittedName>
        <fullName evidence="2">Uncharacterized protein</fullName>
    </submittedName>
</protein>
<evidence type="ECO:0000256" key="1">
    <source>
        <dbReference type="SAM" id="MobiDB-lite"/>
    </source>
</evidence>
<feature type="region of interest" description="Disordered" evidence="1">
    <location>
        <begin position="1"/>
        <end position="39"/>
    </location>
</feature>
<dbReference type="EMBL" id="WIQW01000011">
    <property type="protein sequence ID" value="KAF3106991.1"/>
    <property type="molecule type" value="Genomic_DNA"/>
</dbReference>
<comment type="caution">
    <text evidence="2">The sequence shown here is derived from an EMBL/GenBank/DDBJ whole genome shotgun (WGS) entry which is preliminary data.</text>
</comment>
<reference evidence="2 3" key="1">
    <citation type="submission" date="2019-06" db="EMBL/GenBank/DDBJ databases">
        <authorList>
            <person name="Palmer J.M."/>
        </authorList>
    </citation>
    <scope>NUCLEOTIDE SEQUENCE [LARGE SCALE GENOMIC DNA]</scope>
    <source>
        <strain evidence="2 3">TWF102</strain>
    </source>
</reference>
<dbReference type="Proteomes" id="UP000475325">
    <property type="component" value="Unassembled WGS sequence"/>
</dbReference>
<accession>A0A7C8NFV8</accession>
<proteinExistence type="predicted"/>
<evidence type="ECO:0000313" key="2">
    <source>
        <dbReference type="EMBL" id="KAF3106991.1"/>
    </source>
</evidence>
<feature type="compositionally biased region" description="Polar residues" evidence="1">
    <location>
        <begin position="13"/>
        <end position="22"/>
    </location>
</feature>
<organism evidence="2 3">
    <name type="scientific">Orbilia oligospora</name>
    <name type="common">Nematode-trapping fungus</name>
    <name type="synonym">Arthrobotrys oligospora</name>
    <dbReference type="NCBI Taxonomy" id="2813651"/>
    <lineage>
        <taxon>Eukaryota</taxon>
        <taxon>Fungi</taxon>
        <taxon>Dikarya</taxon>
        <taxon>Ascomycota</taxon>
        <taxon>Pezizomycotina</taxon>
        <taxon>Orbiliomycetes</taxon>
        <taxon>Orbiliales</taxon>
        <taxon>Orbiliaceae</taxon>
        <taxon>Orbilia</taxon>
    </lineage>
</organism>
<sequence>MVSGTGQKDFKNEGQTYSSSDSKSWKFNPPKPVEAQQKAPVWTPRRFSEVSIRLLCCGEGVALAVAISALDVNFNFRVFLSGS</sequence>